<dbReference type="SMART" id="SM00365">
    <property type="entry name" value="LRR_SD22"/>
    <property type="match status" value="10"/>
</dbReference>
<keyword evidence="4" id="KW-0539">Nucleus</keyword>
<evidence type="ECO:0000256" key="1">
    <source>
        <dbReference type="ARBA" id="ARBA00004123"/>
    </source>
</evidence>
<evidence type="ECO:0000256" key="2">
    <source>
        <dbReference type="ARBA" id="ARBA00022614"/>
    </source>
</evidence>
<dbReference type="STRING" id="180088.A0A1J8R8W1"/>
<dbReference type="InterPro" id="IPR003603">
    <property type="entry name" value="U2A'_phosphoprotein32A_C"/>
</dbReference>
<feature type="domain" description="U2A'/phosphoprotein 32 family A C-terminal" evidence="6">
    <location>
        <begin position="349"/>
        <end position="367"/>
    </location>
</feature>
<comment type="caution">
    <text evidence="7">The sequence shown here is derived from an EMBL/GenBank/DDBJ whole genome shotgun (WGS) entry which is preliminary data.</text>
</comment>
<reference evidence="7 8" key="1">
    <citation type="submission" date="2016-03" db="EMBL/GenBank/DDBJ databases">
        <title>Comparative genomics of the ectomycorrhizal sister species Rhizopogon vinicolor and Rhizopogon vesiculosus (Basidiomycota: Boletales) reveals a divergence of the mating type B locus.</title>
        <authorList>
            <person name="Mujic A.B."/>
            <person name="Kuo A."/>
            <person name="Tritt A."/>
            <person name="Lipzen A."/>
            <person name="Chen C."/>
            <person name="Johnson J."/>
            <person name="Sharma A."/>
            <person name="Barry K."/>
            <person name="Grigoriev I.V."/>
            <person name="Spatafora J.W."/>
        </authorList>
    </citation>
    <scope>NUCLEOTIDE SEQUENCE [LARGE SCALE GENOMIC DNA]</scope>
    <source>
        <strain evidence="7 8">AM-OR11-056</strain>
    </source>
</reference>
<protein>
    <recommendedName>
        <fullName evidence="6">U2A'/phosphoprotein 32 family A C-terminal domain-containing protein</fullName>
    </recommendedName>
</protein>
<dbReference type="Proteomes" id="UP000183567">
    <property type="component" value="Unassembled WGS sequence"/>
</dbReference>
<dbReference type="FunFam" id="3.80.10.10:FF:000055">
    <property type="entry name" value="Protein phosphatase 1 regulatory subunit 7"/>
    <property type="match status" value="1"/>
</dbReference>
<dbReference type="SMART" id="SM00446">
    <property type="entry name" value="LRRcap"/>
    <property type="match status" value="1"/>
</dbReference>
<gene>
    <name evidence="7" type="ORF">AZE42_05306</name>
</gene>
<dbReference type="GO" id="GO:0005634">
    <property type="term" value="C:nucleus"/>
    <property type="evidence" value="ECO:0007669"/>
    <property type="project" value="UniProtKB-SubCell"/>
</dbReference>
<evidence type="ECO:0000256" key="4">
    <source>
        <dbReference type="ARBA" id="ARBA00023242"/>
    </source>
</evidence>
<dbReference type="Pfam" id="PF14580">
    <property type="entry name" value="LRR_9"/>
    <property type="match status" value="1"/>
</dbReference>
<dbReference type="InterPro" id="IPR001611">
    <property type="entry name" value="Leu-rich_rpt"/>
</dbReference>
<dbReference type="SUPFAM" id="SSF52058">
    <property type="entry name" value="L domain-like"/>
    <property type="match status" value="1"/>
</dbReference>
<evidence type="ECO:0000256" key="3">
    <source>
        <dbReference type="ARBA" id="ARBA00022737"/>
    </source>
</evidence>
<evidence type="ECO:0000313" key="8">
    <source>
        <dbReference type="Proteomes" id="UP000183567"/>
    </source>
</evidence>
<dbReference type="InterPro" id="IPR050576">
    <property type="entry name" value="Cilia_flagella_integrity"/>
</dbReference>
<comment type="similarity">
    <text evidence="5">Belongs to the SDS22 family.</text>
</comment>
<dbReference type="PANTHER" id="PTHR45973:SF23">
    <property type="entry name" value="PROTEIN PHOSPHATASE 1 REGULATORY SUBUNIT 7"/>
    <property type="match status" value="1"/>
</dbReference>
<dbReference type="OrthoDB" id="266138at2759"/>
<name>A0A1J8R8W1_9AGAM</name>
<accession>A0A1J8R8W1</accession>
<sequence>MQADEEPSTSNTDHKELVVVERTARVVLPSQEADALDGDSDEEAEDDGLQANDIDLLEDFPDDTDELELVHSRLSSLTNLRLQRFSNHLKKLCLRQNAISHLDPEIFRPLMQLEELDLYDNKLKTVGDALDSMSSLACATPINVSDGILKSCSVLDLSFNLLRHVPEALSHLHSLKTIYFVQNKISKITGLGSVGGTLRSLELGGNRIRHIEGLDALVNLEELWLGKNKLTKLENLSKLSRLKILSLQSNRITKIEGLDQLVSLEELYLSHNGVERLEGLENNKNLRTLDVGANFVPAIENISHLVLLEELWLNNNKIPDLRAIEPQLKDITSLETIYLEGNPCQQAEGASYRRKIMLALPQVKQIDATFAKPL</sequence>
<evidence type="ECO:0000313" key="7">
    <source>
        <dbReference type="EMBL" id="OJA18178.1"/>
    </source>
</evidence>
<dbReference type="SMART" id="SM00369">
    <property type="entry name" value="LRR_TYP"/>
    <property type="match status" value="7"/>
</dbReference>
<dbReference type="PROSITE" id="PS51450">
    <property type="entry name" value="LRR"/>
    <property type="match status" value="5"/>
</dbReference>
<evidence type="ECO:0000259" key="6">
    <source>
        <dbReference type="SMART" id="SM00446"/>
    </source>
</evidence>
<keyword evidence="8" id="KW-1185">Reference proteome</keyword>
<proteinExistence type="inferred from homology"/>
<dbReference type="AlphaFoldDB" id="A0A1J8R8W1"/>
<dbReference type="PANTHER" id="PTHR45973">
    <property type="entry name" value="PROTEIN PHOSPHATASE 1 REGULATORY SUBUNIT SDS22-RELATED"/>
    <property type="match status" value="1"/>
</dbReference>
<dbReference type="Gene3D" id="3.80.10.10">
    <property type="entry name" value="Ribonuclease Inhibitor"/>
    <property type="match status" value="3"/>
</dbReference>
<dbReference type="InterPro" id="IPR003591">
    <property type="entry name" value="Leu-rich_rpt_typical-subtyp"/>
</dbReference>
<evidence type="ECO:0000256" key="5">
    <source>
        <dbReference type="ARBA" id="ARBA00023460"/>
    </source>
</evidence>
<comment type="subcellular location">
    <subcellularLocation>
        <location evidence="1">Nucleus</location>
    </subcellularLocation>
</comment>
<dbReference type="EMBL" id="LVVM01001592">
    <property type="protein sequence ID" value="OJA18178.1"/>
    <property type="molecule type" value="Genomic_DNA"/>
</dbReference>
<keyword evidence="2" id="KW-0433">Leucine-rich repeat</keyword>
<organism evidence="7 8">
    <name type="scientific">Rhizopogon vesiculosus</name>
    <dbReference type="NCBI Taxonomy" id="180088"/>
    <lineage>
        <taxon>Eukaryota</taxon>
        <taxon>Fungi</taxon>
        <taxon>Dikarya</taxon>
        <taxon>Basidiomycota</taxon>
        <taxon>Agaricomycotina</taxon>
        <taxon>Agaricomycetes</taxon>
        <taxon>Agaricomycetidae</taxon>
        <taxon>Boletales</taxon>
        <taxon>Suillineae</taxon>
        <taxon>Rhizopogonaceae</taxon>
        <taxon>Rhizopogon</taxon>
    </lineage>
</organism>
<dbReference type="Pfam" id="PF13855">
    <property type="entry name" value="LRR_8"/>
    <property type="match status" value="1"/>
</dbReference>
<dbReference type="InterPro" id="IPR032675">
    <property type="entry name" value="LRR_dom_sf"/>
</dbReference>
<keyword evidence="3" id="KW-0677">Repeat</keyword>